<dbReference type="Proteomes" id="UP000630718">
    <property type="component" value="Unassembled WGS sequence"/>
</dbReference>
<reference evidence="2" key="2">
    <citation type="submission" date="2020-09" db="EMBL/GenBank/DDBJ databases">
        <authorList>
            <person name="Sun Q."/>
            <person name="Ohkuma M."/>
        </authorList>
    </citation>
    <scope>NUCLEOTIDE SEQUENCE</scope>
    <source>
        <strain evidence="2">JCM 4477</strain>
    </source>
</reference>
<dbReference type="EMBL" id="BNBI01000004">
    <property type="protein sequence ID" value="GHE96344.1"/>
    <property type="molecule type" value="Genomic_DNA"/>
</dbReference>
<sequence length="166" mass="16648">MSATVEPPKAEETGATVSGSSAGAQSSPEEAVGTLITAVIEGDTEQACLVMGPSVTGSAPATGDPGAACASGSPASEQVKTVTDRLRTTFKPQQAGGHPAVEVNEVTAEGGKAKIPADRITVDGQTLEEVVLANSTGLGSGDLDIAFEATQTGDRWYVTDVDMNIG</sequence>
<feature type="region of interest" description="Disordered" evidence="1">
    <location>
        <begin position="1"/>
        <end position="29"/>
    </location>
</feature>
<name>A0A919AC51_9ACTN</name>
<organism evidence="2 3">
    <name type="scientific">Streptomyces fumanus</name>
    <dbReference type="NCBI Taxonomy" id="67302"/>
    <lineage>
        <taxon>Bacteria</taxon>
        <taxon>Bacillati</taxon>
        <taxon>Actinomycetota</taxon>
        <taxon>Actinomycetes</taxon>
        <taxon>Kitasatosporales</taxon>
        <taxon>Streptomycetaceae</taxon>
        <taxon>Streptomyces</taxon>
    </lineage>
</organism>
<protein>
    <submittedName>
        <fullName evidence="2">Uncharacterized protein</fullName>
    </submittedName>
</protein>
<evidence type="ECO:0000313" key="2">
    <source>
        <dbReference type="EMBL" id="GHE96344.1"/>
    </source>
</evidence>
<accession>A0A919AC51</accession>
<dbReference type="AlphaFoldDB" id="A0A919AC51"/>
<comment type="caution">
    <text evidence="2">The sequence shown here is derived from an EMBL/GenBank/DDBJ whole genome shotgun (WGS) entry which is preliminary data.</text>
</comment>
<gene>
    <name evidence="2" type="ORF">GCM10018772_20520</name>
</gene>
<keyword evidence="3" id="KW-1185">Reference proteome</keyword>
<feature type="compositionally biased region" description="Polar residues" evidence="1">
    <location>
        <begin position="15"/>
        <end position="28"/>
    </location>
</feature>
<reference evidence="2" key="1">
    <citation type="journal article" date="2014" name="Int. J. Syst. Evol. Microbiol.">
        <title>Complete genome sequence of Corynebacterium casei LMG S-19264T (=DSM 44701T), isolated from a smear-ripened cheese.</title>
        <authorList>
            <consortium name="US DOE Joint Genome Institute (JGI-PGF)"/>
            <person name="Walter F."/>
            <person name="Albersmeier A."/>
            <person name="Kalinowski J."/>
            <person name="Ruckert C."/>
        </authorList>
    </citation>
    <scope>NUCLEOTIDE SEQUENCE</scope>
    <source>
        <strain evidence="2">JCM 4477</strain>
    </source>
</reference>
<proteinExistence type="predicted"/>
<evidence type="ECO:0000256" key="1">
    <source>
        <dbReference type="SAM" id="MobiDB-lite"/>
    </source>
</evidence>
<evidence type="ECO:0000313" key="3">
    <source>
        <dbReference type="Proteomes" id="UP000630718"/>
    </source>
</evidence>